<dbReference type="RefSeq" id="WP_139190294.1">
    <property type="nucleotide sequence ID" value="NZ_CP118259.1"/>
</dbReference>
<evidence type="ECO:0000313" key="2">
    <source>
        <dbReference type="Proteomes" id="UP000175993"/>
    </source>
</evidence>
<name>A0ABD6G716_AGRVI</name>
<protein>
    <submittedName>
        <fullName evidence="1">Uncharacterized protein</fullName>
    </submittedName>
</protein>
<gene>
    <name evidence="1" type="ORF">BBI04_006175</name>
</gene>
<organism evidence="1 2">
    <name type="scientific">Agrobacterium vitis</name>
    <name type="common">Rhizobium vitis</name>
    <dbReference type="NCBI Taxonomy" id="373"/>
    <lineage>
        <taxon>Bacteria</taxon>
        <taxon>Pseudomonadati</taxon>
        <taxon>Pseudomonadota</taxon>
        <taxon>Alphaproteobacteria</taxon>
        <taxon>Hyphomicrobiales</taxon>
        <taxon>Rhizobiaceae</taxon>
        <taxon>Rhizobium/Agrobacterium group</taxon>
        <taxon>Agrobacterium</taxon>
    </lineage>
</organism>
<proteinExistence type="predicted"/>
<reference evidence="1 2" key="1">
    <citation type="submission" date="2019-11" db="EMBL/GenBank/DDBJ databases">
        <title>Whole-genome sequencing of Allorhizobium vitis.</title>
        <authorList>
            <person name="Gan H.M."/>
            <person name="Savka M.A."/>
        </authorList>
    </citation>
    <scope>NUCLEOTIDE SEQUENCE [LARGE SCALE GENOMIC DNA]</scope>
    <source>
        <strain evidence="1 2">AB4</strain>
    </source>
</reference>
<dbReference type="EMBL" id="MBEV02000003">
    <property type="protein sequence ID" value="MUP04401.1"/>
    <property type="molecule type" value="Genomic_DNA"/>
</dbReference>
<accession>A0ABD6G716</accession>
<comment type="caution">
    <text evidence="1">The sequence shown here is derived from an EMBL/GenBank/DDBJ whole genome shotgun (WGS) entry which is preliminary data.</text>
</comment>
<sequence>MRDGETTGAIGIDAQTMPAITVRRLSATLNKTTMSNAQLRLDGSKTLPVNLRYLMKKVGSKSFLFFSES</sequence>
<dbReference type="AlphaFoldDB" id="A0ABD6G716"/>
<dbReference type="Proteomes" id="UP000175993">
    <property type="component" value="Unassembled WGS sequence"/>
</dbReference>
<evidence type="ECO:0000313" key="1">
    <source>
        <dbReference type="EMBL" id="MUP04401.1"/>
    </source>
</evidence>